<sequence>MIESAMSVGLSGIQSGVESLNKAADQTAKLNKPENDDYVQARTDELKAETDVKASAKVVEAADETLGTLIDIRV</sequence>
<protein>
    <submittedName>
        <fullName evidence="1">Flagellar biosynthesis protein FlgE</fullName>
    </submittedName>
</protein>
<reference evidence="1 2" key="1">
    <citation type="submission" date="2019-07" db="EMBL/GenBank/DDBJ databases">
        <title>Reinekea sp. strain SSH23 genome sequencing and assembly.</title>
        <authorList>
            <person name="Kim I."/>
        </authorList>
    </citation>
    <scope>NUCLEOTIDE SEQUENCE [LARGE SCALE GENOMIC DNA]</scope>
    <source>
        <strain evidence="1 2">SSH23</strain>
    </source>
</reference>
<evidence type="ECO:0000313" key="1">
    <source>
        <dbReference type="EMBL" id="TXR54459.1"/>
    </source>
</evidence>
<dbReference type="OrthoDB" id="5705747at2"/>
<dbReference type="AlphaFoldDB" id="A0A5C8ZB02"/>
<evidence type="ECO:0000313" key="2">
    <source>
        <dbReference type="Proteomes" id="UP000321764"/>
    </source>
</evidence>
<gene>
    <name evidence="1" type="ORF">FME95_07970</name>
</gene>
<keyword evidence="1" id="KW-0282">Flagellum</keyword>
<organism evidence="1 2">
    <name type="scientific">Reinekea thalattae</name>
    <dbReference type="NCBI Taxonomy" id="2593301"/>
    <lineage>
        <taxon>Bacteria</taxon>
        <taxon>Pseudomonadati</taxon>
        <taxon>Pseudomonadota</taxon>
        <taxon>Gammaproteobacteria</taxon>
        <taxon>Oceanospirillales</taxon>
        <taxon>Saccharospirillaceae</taxon>
        <taxon>Reinekea</taxon>
    </lineage>
</organism>
<name>A0A5C8ZB02_9GAMM</name>
<keyword evidence="1" id="KW-0969">Cilium</keyword>
<accession>A0A5C8ZB02</accession>
<dbReference type="RefSeq" id="WP_147713857.1">
    <property type="nucleotide sequence ID" value="NZ_VKAD01000001.1"/>
</dbReference>
<proteinExistence type="predicted"/>
<comment type="caution">
    <text evidence="1">The sequence shown here is derived from an EMBL/GenBank/DDBJ whole genome shotgun (WGS) entry which is preliminary data.</text>
</comment>
<dbReference type="Proteomes" id="UP000321764">
    <property type="component" value="Unassembled WGS sequence"/>
</dbReference>
<keyword evidence="1" id="KW-0966">Cell projection</keyword>
<dbReference type="EMBL" id="VKAD01000001">
    <property type="protein sequence ID" value="TXR54459.1"/>
    <property type="molecule type" value="Genomic_DNA"/>
</dbReference>
<keyword evidence="2" id="KW-1185">Reference proteome</keyword>